<comment type="caution">
    <text evidence="1">The sequence shown here is derived from an EMBL/GenBank/DDBJ whole genome shotgun (WGS) entry which is preliminary data.</text>
</comment>
<dbReference type="GO" id="GO:0008168">
    <property type="term" value="F:methyltransferase activity"/>
    <property type="evidence" value="ECO:0007669"/>
    <property type="project" value="UniProtKB-KW"/>
</dbReference>
<dbReference type="PANTHER" id="PTHR43861">
    <property type="entry name" value="TRANS-ACONITATE 2-METHYLTRANSFERASE-RELATED"/>
    <property type="match status" value="1"/>
</dbReference>
<gene>
    <name evidence="1" type="ORF">MAE02_64390</name>
</gene>
<dbReference type="SUPFAM" id="SSF53335">
    <property type="entry name" value="S-adenosyl-L-methionine-dependent methyltransferases"/>
    <property type="match status" value="1"/>
</dbReference>
<proteinExistence type="predicted"/>
<dbReference type="AlphaFoldDB" id="A0A512C3G2"/>
<organism evidence="1 2">
    <name type="scientific">Microvirga aerophila</name>
    <dbReference type="NCBI Taxonomy" id="670291"/>
    <lineage>
        <taxon>Bacteria</taxon>
        <taxon>Pseudomonadati</taxon>
        <taxon>Pseudomonadota</taxon>
        <taxon>Alphaproteobacteria</taxon>
        <taxon>Hyphomicrobiales</taxon>
        <taxon>Methylobacteriaceae</taxon>
        <taxon>Microvirga</taxon>
    </lineage>
</organism>
<dbReference type="Proteomes" id="UP000321085">
    <property type="component" value="Unassembled WGS sequence"/>
</dbReference>
<evidence type="ECO:0000313" key="1">
    <source>
        <dbReference type="EMBL" id="GEO18743.1"/>
    </source>
</evidence>
<evidence type="ECO:0000313" key="2">
    <source>
        <dbReference type="Proteomes" id="UP000321085"/>
    </source>
</evidence>
<dbReference type="Pfam" id="PF13489">
    <property type="entry name" value="Methyltransf_23"/>
    <property type="match status" value="1"/>
</dbReference>
<sequence>MWACPKCHSVTEASEGREPWSEDWRCQNCGAGIEYRDGVACLAPEMIDSLSGFDPQFFDILVKYEETSFWFVNRAALITALLARYFPHAAELLEIGCGTGSVLMAIRKAMPRVNLTGSELHPSGLIYARERLADGATLLQMDARDIIARSQFDVIGAFDVLEHIAEDEAVMRQMHVALKPSGGVIVSVPQHRWLWSPADDVAFHERRYPRGEMERKLEAAGFRILHSTSFNSLLLPLMIASRQMMILRERRGIKRDALSEFQMSGWLNRVLSSVLRIEVGLTKAGIHWPVGGSRVVVAQKA</sequence>
<keyword evidence="1" id="KW-0489">Methyltransferase</keyword>
<dbReference type="CDD" id="cd02440">
    <property type="entry name" value="AdoMet_MTases"/>
    <property type="match status" value="1"/>
</dbReference>
<dbReference type="InterPro" id="IPR029063">
    <property type="entry name" value="SAM-dependent_MTases_sf"/>
</dbReference>
<reference evidence="1 2" key="1">
    <citation type="submission" date="2019-07" db="EMBL/GenBank/DDBJ databases">
        <title>Whole genome shotgun sequence of Microvirga aerophila NBRC 106136.</title>
        <authorList>
            <person name="Hosoyama A."/>
            <person name="Uohara A."/>
            <person name="Ohji S."/>
            <person name="Ichikawa N."/>
        </authorList>
    </citation>
    <scope>NUCLEOTIDE SEQUENCE [LARGE SCALE GENOMIC DNA]</scope>
    <source>
        <strain evidence="1 2">NBRC 106136</strain>
    </source>
</reference>
<name>A0A512C3G2_9HYPH</name>
<protein>
    <submittedName>
        <fullName evidence="1">Methyltransferase</fullName>
    </submittedName>
</protein>
<dbReference type="Gene3D" id="3.40.50.150">
    <property type="entry name" value="Vaccinia Virus protein VP39"/>
    <property type="match status" value="1"/>
</dbReference>
<accession>A0A512C3G2</accession>
<dbReference type="EMBL" id="BJYU01000237">
    <property type="protein sequence ID" value="GEO18743.1"/>
    <property type="molecule type" value="Genomic_DNA"/>
</dbReference>
<dbReference type="GO" id="GO:0032259">
    <property type="term" value="P:methylation"/>
    <property type="evidence" value="ECO:0007669"/>
    <property type="project" value="UniProtKB-KW"/>
</dbReference>
<keyword evidence="2" id="KW-1185">Reference proteome</keyword>
<keyword evidence="1" id="KW-0808">Transferase</keyword>